<sequence>MTAIAAQTETVLPERASLVLGADLHLTVHALTDLIAVCLPEIDVDGGTPVRTQTGLHVETESFDLRLSVGTLGGSNRLTVELVARDPAETAQACVQARLAKLVWYMLARVPATHVEWLDAAVALPRAAFLSALEPEPTPSRPVAPRRTVAAPLRRTARPARVRRLVRPQRTVPDEQGATHRHDSHVQAFERHLRAEVLRDASPEEVAALRSDNENLAPFPGRTAVSVSIAACVAAIGVFLPL</sequence>
<name>A0A1X6YTB0_9RHOB</name>
<reference evidence="1 2" key="1">
    <citation type="submission" date="2017-03" db="EMBL/GenBank/DDBJ databases">
        <authorList>
            <person name="Afonso C.L."/>
            <person name="Miller P.J."/>
            <person name="Scott M.A."/>
            <person name="Spackman E."/>
            <person name="Goraichik I."/>
            <person name="Dimitrov K.M."/>
            <person name="Suarez D.L."/>
            <person name="Swayne D.E."/>
        </authorList>
    </citation>
    <scope>NUCLEOTIDE SEQUENCE [LARGE SCALE GENOMIC DNA]</scope>
    <source>
        <strain evidence="1 2">CECT 8625</strain>
    </source>
</reference>
<gene>
    <name evidence="1" type="ORF">ROJ8625_01358</name>
</gene>
<dbReference type="AlphaFoldDB" id="A0A1X6YTB0"/>
<dbReference type="Proteomes" id="UP000193570">
    <property type="component" value="Unassembled WGS sequence"/>
</dbReference>
<dbReference type="RefSeq" id="WP_085791101.1">
    <property type="nucleotide sequence ID" value="NZ_FWFK01000002.1"/>
</dbReference>
<protein>
    <submittedName>
        <fullName evidence="1">Uncharacterized protein</fullName>
    </submittedName>
</protein>
<dbReference type="OrthoDB" id="7877404at2"/>
<evidence type="ECO:0000313" key="1">
    <source>
        <dbReference type="EMBL" id="SLN30244.1"/>
    </source>
</evidence>
<evidence type="ECO:0000313" key="2">
    <source>
        <dbReference type="Proteomes" id="UP000193570"/>
    </source>
</evidence>
<accession>A0A1X6YTB0</accession>
<proteinExistence type="predicted"/>
<organism evidence="1 2">
    <name type="scientific">Roseivivax jejudonensis</name>
    <dbReference type="NCBI Taxonomy" id="1529041"/>
    <lineage>
        <taxon>Bacteria</taxon>
        <taxon>Pseudomonadati</taxon>
        <taxon>Pseudomonadota</taxon>
        <taxon>Alphaproteobacteria</taxon>
        <taxon>Rhodobacterales</taxon>
        <taxon>Roseobacteraceae</taxon>
        <taxon>Roseivivax</taxon>
    </lineage>
</organism>
<keyword evidence="2" id="KW-1185">Reference proteome</keyword>
<dbReference type="EMBL" id="FWFK01000002">
    <property type="protein sequence ID" value="SLN30244.1"/>
    <property type="molecule type" value="Genomic_DNA"/>
</dbReference>